<evidence type="ECO:0000313" key="2">
    <source>
        <dbReference type="Proteomes" id="UP000190648"/>
    </source>
</evidence>
<name>A0A1V4JH51_PATFA</name>
<evidence type="ECO:0000313" key="1">
    <source>
        <dbReference type="EMBL" id="OPJ71533.1"/>
    </source>
</evidence>
<accession>A0A1V4JH51</accession>
<gene>
    <name evidence="1" type="ORF">AV530_009736</name>
</gene>
<protein>
    <submittedName>
        <fullName evidence="1">Uncharacterized protein</fullName>
    </submittedName>
</protein>
<comment type="caution">
    <text evidence="1">The sequence shown here is derived from an EMBL/GenBank/DDBJ whole genome shotgun (WGS) entry which is preliminary data.</text>
</comment>
<proteinExistence type="predicted"/>
<reference evidence="1 2" key="1">
    <citation type="submission" date="2016-02" db="EMBL/GenBank/DDBJ databases">
        <title>Band-tailed pigeon sequencing and assembly.</title>
        <authorList>
            <person name="Soares A.E."/>
            <person name="Novak B.J."/>
            <person name="Rice E.S."/>
            <person name="O'Connell B."/>
            <person name="Chang D."/>
            <person name="Weber S."/>
            <person name="Shapiro B."/>
        </authorList>
    </citation>
    <scope>NUCLEOTIDE SEQUENCE [LARGE SCALE GENOMIC DNA]</scope>
    <source>
        <strain evidence="1">BTP2013</strain>
        <tissue evidence="1">Blood</tissue>
    </source>
</reference>
<keyword evidence="2" id="KW-1185">Reference proteome</keyword>
<dbReference type="Proteomes" id="UP000190648">
    <property type="component" value="Unassembled WGS sequence"/>
</dbReference>
<sequence>MCKFIAEPFFGLHLTMLRVPTAVDSAAERSRRENRIETHPSAGCTHTQYFIREVETRLTIQLITGIPRLMFDLNAADIEQAHWSAEVKRIAEENRGKHHKSGYVTPVLNITVLTVEVL</sequence>
<dbReference type="EMBL" id="LSYS01007429">
    <property type="protein sequence ID" value="OPJ71533.1"/>
    <property type="molecule type" value="Genomic_DNA"/>
</dbReference>
<dbReference type="AlphaFoldDB" id="A0A1V4JH51"/>
<organism evidence="1 2">
    <name type="scientific">Patagioenas fasciata monilis</name>
    <dbReference type="NCBI Taxonomy" id="372326"/>
    <lineage>
        <taxon>Eukaryota</taxon>
        <taxon>Metazoa</taxon>
        <taxon>Chordata</taxon>
        <taxon>Craniata</taxon>
        <taxon>Vertebrata</taxon>
        <taxon>Euteleostomi</taxon>
        <taxon>Archelosauria</taxon>
        <taxon>Archosauria</taxon>
        <taxon>Dinosauria</taxon>
        <taxon>Saurischia</taxon>
        <taxon>Theropoda</taxon>
        <taxon>Coelurosauria</taxon>
        <taxon>Aves</taxon>
        <taxon>Neognathae</taxon>
        <taxon>Neoaves</taxon>
        <taxon>Columbimorphae</taxon>
        <taxon>Columbiformes</taxon>
        <taxon>Columbidae</taxon>
        <taxon>Patagioenas</taxon>
    </lineage>
</organism>